<comment type="caution">
    <text evidence="2">The sequence shown here is derived from an EMBL/GenBank/DDBJ whole genome shotgun (WGS) entry which is preliminary data.</text>
</comment>
<dbReference type="EMBL" id="JAULSU010000007">
    <property type="protein sequence ID" value="KAK0610788.1"/>
    <property type="molecule type" value="Genomic_DNA"/>
</dbReference>
<sequence length="339" mass="38595">MKMAFTECDDAGILPADHWAAQLELSVDKNLSDSDKESTISLYPSIFKYRTIHGRTYHPETTDAQYWAANDKAQRESMDLNHHCFTLGLGGKLYVAPLEQDTCRTALDIGAGTGIWAIDFAEEFKGAVVVATDITPVSPSYVPPNLTFEIEDCNKEWVFPDDHFDYIHVRWMIGSISDWERLFRRAYSHMRPGGWLETHEASAFVESDDGTVPETSALGQWGKIFAEGGRKVGMTFSVYEDDIQRKGMEAAGFTDIEVKEFKMPIGSWPDDPKMKEQGTFTQAALEQDVEGYILFITNALGWTRKQVLTWIKTLKREMRSKKHHAYYRQRIVIGRKPEA</sequence>
<dbReference type="PANTHER" id="PTHR43591">
    <property type="entry name" value="METHYLTRANSFERASE"/>
    <property type="match status" value="1"/>
</dbReference>
<reference evidence="2" key="1">
    <citation type="submission" date="2023-06" db="EMBL/GenBank/DDBJ databases">
        <title>Genome-scale phylogeny and comparative genomics of the fungal order Sordariales.</title>
        <authorList>
            <consortium name="Lawrence Berkeley National Laboratory"/>
            <person name="Hensen N."/>
            <person name="Bonometti L."/>
            <person name="Westerberg I."/>
            <person name="Brannstrom I.O."/>
            <person name="Guillou S."/>
            <person name="Cros-Aarteil S."/>
            <person name="Calhoun S."/>
            <person name="Haridas S."/>
            <person name="Kuo A."/>
            <person name="Mondo S."/>
            <person name="Pangilinan J."/>
            <person name="Riley R."/>
            <person name="Labutti K."/>
            <person name="Andreopoulos B."/>
            <person name="Lipzen A."/>
            <person name="Chen C."/>
            <person name="Yanf M."/>
            <person name="Daum C."/>
            <person name="Ng V."/>
            <person name="Clum A."/>
            <person name="Steindorff A."/>
            <person name="Ohm R."/>
            <person name="Martin F."/>
            <person name="Silar P."/>
            <person name="Natvig D."/>
            <person name="Lalanne C."/>
            <person name="Gautier V."/>
            <person name="Ament-Velasquez S.L."/>
            <person name="Kruys A."/>
            <person name="Hutchinson M.I."/>
            <person name="Powell A.J."/>
            <person name="Barry K."/>
            <person name="Miller A.N."/>
            <person name="Grigoriev I.V."/>
            <person name="Debuchy R."/>
            <person name="Gladieux P."/>
            <person name="Thoren M.H."/>
            <person name="Johannesson H."/>
        </authorList>
    </citation>
    <scope>NUCLEOTIDE SEQUENCE</scope>
    <source>
        <strain evidence="2">CBS 606.72</strain>
    </source>
</reference>
<comment type="similarity">
    <text evidence="1">Belongs to the methyltransferase superfamily. LaeA methyltransferase family.</text>
</comment>
<dbReference type="CDD" id="cd02440">
    <property type="entry name" value="AdoMet_MTases"/>
    <property type="match status" value="1"/>
</dbReference>
<gene>
    <name evidence="2" type="ORF">B0T14DRAFT_529107</name>
</gene>
<evidence type="ECO:0000313" key="2">
    <source>
        <dbReference type="EMBL" id="KAK0610788.1"/>
    </source>
</evidence>
<dbReference type="AlphaFoldDB" id="A0AA39U213"/>
<accession>A0AA39U213</accession>
<dbReference type="InterPro" id="IPR029063">
    <property type="entry name" value="SAM-dependent_MTases_sf"/>
</dbReference>
<name>A0AA39U213_9PEZI</name>
<dbReference type="Proteomes" id="UP001175000">
    <property type="component" value="Unassembled WGS sequence"/>
</dbReference>
<proteinExistence type="inferred from homology"/>
<dbReference type="Gene3D" id="3.40.50.150">
    <property type="entry name" value="Vaccinia Virus protein VP39"/>
    <property type="match status" value="1"/>
</dbReference>
<keyword evidence="2" id="KW-0489">Methyltransferase</keyword>
<keyword evidence="2" id="KW-0808">Transferase</keyword>
<dbReference type="PANTHER" id="PTHR43591:SF10">
    <property type="entry name" value="ABC TRANSMEMBRANE TYPE-1 DOMAIN-CONTAINING PROTEIN-RELATED"/>
    <property type="match status" value="1"/>
</dbReference>
<evidence type="ECO:0000256" key="1">
    <source>
        <dbReference type="ARBA" id="ARBA00038158"/>
    </source>
</evidence>
<dbReference type="GO" id="GO:0032259">
    <property type="term" value="P:methylation"/>
    <property type="evidence" value="ECO:0007669"/>
    <property type="project" value="UniProtKB-KW"/>
</dbReference>
<protein>
    <submittedName>
        <fullName evidence="2">S-adenosyl-L-methionine-dependent methyltransferase</fullName>
    </submittedName>
</protein>
<organism evidence="2 3">
    <name type="scientific">Immersiella caudata</name>
    <dbReference type="NCBI Taxonomy" id="314043"/>
    <lineage>
        <taxon>Eukaryota</taxon>
        <taxon>Fungi</taxon>
        <taxon>Dikarya</taxon>
        <taxon>Ascomycota</taxon>
        <taxon>Pezizomycotina</taxon>
        <taxon>Sordariomycetes</taxon>
        <taxon>Sordariomycetidae</taxon>
        <taxon>Sordariales</taxon>
        <taxon>Lasiosphaeriaceae</taxon>
        <taxon>Immersiella</taxon>
    </lineage>
</organism>
<keyword evidence="3" id="KW-1185">Reference proteome</keyword>
<evidence type="ECO:0000313" key="3">
    <source>
        <dbReference type="Proteomes" id="UP001175000"/>
    </source>
</evidence>
<dbReference type="SUPFAM" id="SSF53335">
    <property type="entry name" value="S-adenosyl-L-methionine-dependent methyltransferases"/>
    <property type="match status" value="1"/>
</dbReference>
<dbReference type="GO" id="GO:0008168">
    <property type="term" value="F:methyltransferase activity"/>
    <property type="evidence" value="ECO:0007669"/>
    <property type="project" value="UniProtKB-KW"/>
</dbReference>
<dbReference type="Pfam" id="PF13489">
    <property type="entry name" value="Methyltransf_23"/>
    <property type="match status" value="1"/>
</dbReference>